<geneLocation type="plasmid" evidence="3">
    <name>pssyis1 dna</name>
</geneLocation>
<feature type="signal peptide" evidence="1">
    <location>
        <begin position="1"/>
        <end position="19"/>
    </location>
</feature>
<gene>
    <name evidence="2" type="primary">virB9</name>
    <name evidence="2" type="ORF">SSYIS1_40780</name>
</gene>
<protein>
    <submittedName>
        <fullName evidence="2">p-type conjugative transfer protein VirB9</fullName>
    </submittedName>
</protein>
<evidence type="ECO:0000313" key="2">
    <source>
        <dbReference type="EMBL" id="BBI93074.1"/>
    </source>
</evidence>
<reference evidence="2 3" key="1">
    <citation type="submission" date="2019-03" db="EMBL/GenBank/DDBJ databases">
        <title>The genome sequence of Candidatus Serratia symbiotica strain IS.</title>
        <authorList>
            <person name="Nikoh N."/>
            <person name="Koga R."/>
            <person name="Oshima K."/>
            <person name="Hattori M."/>
            <person name="Fukatsu T."/>
        </authorList>
    </citation>
    <scope>NUCLEOTIDE SEQUENCE [LARGE SCALE GENOMIC DNA]</scope>
    <source>
        <strain evidence="2 3">IS</strain>
        <plasmid evidence="3">pssyis1 dna</plasmid>
    </source>
</reference>
<dbReference type="Proteomes" id="UP000324392">
    <property type="component" value="Plasmid pSsyis1"/>
</dbReference>
<proteinExistence type="predicted"/>
<name>A0A455VKB3_9GAMM</name>
<feature type="chain" id="PRO_5019790251" evidence="1">
    <location>
        <begin position="20"/>
        <end position="77"/>
    </location>
</feature>
<sequence length="77" mass="8613">MKRKIASLTLWLFINGVQAAALPHGSRFDGRMQQVSYNADNTTVINTWVAFLSTLLFDDEEIVLDARTGKKRLGCPT</sequence>
<evidence type="ECO:0000256" key="1">
    <source>
        <dbReference type="SAM" id="SignalP"/>
    </source>
</evidence>
<organism evidence="2 3">
    <name type="scientific">Serratia symbiotica</name>
    <dbReference type="NCBI Taxonomy" id="138074"/>
    <lineage>
        <taxon>Bacteria</taxon>
        <taxon>Pseudomonadati</taxon>
        <taxon>Pseudomonadota</taxon>
        <taxon>Gammaproteobacteria</taxon>
        <taxon>Enterobacterales</taxon>
        <taxon>Yersiniaceae</taxon>
        <taxon>Serratia</taxon>
    </lineage>
</organism>
<evidence type="ECO:0000313" key="3">
    <source>
        <dbReference type="Proteomes" id="UP000324392"/>
    </source>
</evidence>
<dbReference type="EMBL" id="AP019532">
    <property type="protein sequence ID" value="BBI93074.1"/>
    <property type="molecule type" value="Genomic_DNA"/>
</dbReference>
<keyword evidence="1" id="KW-0732">Signal</keyword>
<dbReference type="AlphaFoldDB" id="A0A455VKB3"/>
<dbReference type="RefSeq" id="WP_349496664.1">
    <property type="nucleotide sequence ID" value="NZ_AP019532.1"/>
</dbReference>
<keyword evidence="2" id="KW-0614">Plasmid</keyword>
<accession>A0A455VKB3</accession>